<evidence type="ECO:0008006" key="5">
    <source>
        <dbReference type="Google" id="ProtNLM"/>
    </source>
</evidence>
<gene>
    <name evidence="3" type="ORF">COT78_02265</name>
</gene>
<dbReference type="CDD" id="cd03822">
    <property type="entry name" value="GT4_mannosyltransferase-like"/>
    <property type="match status" value="1"/>
</dbReference>
<dbReference type="GO" id="GO:0016757">
    <property type="term" value="F:glycosyltransferase activity"/>
    <property type="evidence" value="ECO:0007669"/>
    <property type="project" value="InterPro"/>
</dbReference>
<dbReference type="PANTHER" id="PTHR12526:SF572">
    <property type="entry name" value="BLL5144 PROTEIN"/>
    <property type="match status" value="1"/>
</dbReference>
<evidence type="ECO:0000313" key="3">
    <source>
        <dbReference type="EMBL" id="PIS07679.1"/>
    </source>
</evidence>
<reference evidence="4" key="1">
    <citation type="submission" date="2017-09" db="EMBL/GenBank/DDBJ databases">
        <title>Depth-based differentiation of microbial function through sediment-hosted aquifers and enrichment of novel symbionts in the deep terrestrial subsurface.</title>
        <authorList>
            <person name="Probst A.J."/>
            <person name="Ladd B."/>
            <person name="Jarett J.K."/>
            <person name="Geller-Mcgrath D.E."/>
            <person name="Sieber C.M.K."/>
            <person name="Emerson J.B."/>
            <person name="Anantharaman K."/>
            <person name="Thomas B.C."/>
            <person name="Malmstrom R."/>
            <person name="Stieglmeier M."/>
            <person name="Klingl A."/>
            <person name="Woyke T."/>
            <person name="Ryan C.M."/>
            <person name="Banfield J.F."/>
        </authorList>
    </citation>
    <scope>NUCLEOTIDE SEQUENCE [LARGE SCALE GENOMIC DNA]</scope>
</reference>
<organism evidence="3 4">
    <name type="scientific">Candidatus Berkelbacteria bacterium CG10_big_fil_rev_8_21_14_0_10_43_13</name>
    <dbReference type="NCBI Taxonomy" id="1974514"/>
    <lineage>
        <taxon>Bacteria</taxon>
        <taxon>Candidatus Berkelbacteria</taxon>
    </lineage>
</organism>
<dbReference type="Proteomes" id="UP000231382">
    <property type="component" value="Unassembled WGS sequence"/>
</dbReference>
<evidence type="ECO:0000313" key="4">
    <source>
        <dbReference type="Proteomes" id="UP000231382"/>
    </source>
</evidence>
<name>A0A2H0W6H7_9BACT</name>
<evidence type="ECO:0000259" key="1">
    <source>
        <dbReference type="Pfam" id="PF00534"/>
    </source>
</evidence>
<evidence type="ECO:0000259" key="2">
    <source>
        <dbReference type="Pfam" id="PF13439"/>
    </source>
</evidence>
<dbReference type="InterPro" id="IPR001296">
    <property type="entry name" value="Glyco_trans_1"/>
</dbReference>
<feature type="domain" description="Glycosyl transferase family 1" evidence="1">
    <location>
        <begin position="188"/>
        <end position="360"/>
    </location>
</feature>
<dbReference type="Gene3D" id="3.40.50.2000">
    <property type="entry name" value="Glycogen Phosphorylase B"/>
    <property type="match status" value="2"/>
</dbReference>
<dbReference type="Pfam" id="PF13439">
    <property type="entry name" value="Glyco_transf_4"/>
    <property type="match status" value="1"/>
</dbReference>
<proteinExistence type="predicted"/>
<dbReference type="AlphaFoldDB" id="A0A2H0W6H7"/>
<dbReference type="SUPFAM" id="SSF53756">
    <property type="entry name" value="UDP-Glycosyltransferase/glycogen phosphorylase"/>
    <property type="match status" value="1"/>
</dbReference>
<dbReference type="InterPro" id="IPR028098">
    <property type="entry name" value="Glyco_trans_4-like_N"/>
</dbReference>
<protein>
    <recommendedName>
        <fullName evidence="5">Glycosyl transferase family 1 domain-containing protein</fullName>
    </recommendedName>
</protein>
<dbReference type="Pfam" id="PF00534">
    <property type="entry name" value="Glycos_transf_1"/>
    <property type="match status" value="1"/>
</dbReference>
<dbReference type="EMBL" id="PEZW01000016">
    <property type="protein sequence ID" value="PIS07679.1"/>
    <property type="molecule type" value="Genomic_DNA"/>
</dbReference>
<accession>A0A2H0W6H7</accession>
<feature type="domain" description="Glycosyltransferase subfamily 4-like N-terminal" evidence="2">
    <location>
        <begin position="109"/>
        <end position="175"/>
    </location>
</feature>
<dbReference type="PANTHER" id="PTHR12526">
    <property type="entry name" value="GLYCOSYLTRANSFERASE"/>
    <property type="match status" value="1"/>
</dbReference>
<sequence>MKIAYFSSYPPKACGIATYALALRKTIKDRDHSIEDFVVAIDDREQGYSYGSSVKFHFWDKDGTSYQTAAEFINNSDANIVDIQHEFGLYGEKVNTETVGNNNGENFLIFLRALKKPVVTTLHMVYRKPPKKHISVVKEICDRSNKVVVLAHIAKKFLTEKYDINPDKIVVIPHGAPNVPKYATAFFKEMLGFDKKEILISSFGLIRPKKGYEYLIEAMAEVKKRFPNAKLLLAGRAHPQKSPEYYQILKDKVKELRLKDSVKFVNKFVNYPDLINYLMATNIFVAPFLVMEQVSSGTLLYAMGAGRACVSTPFDYAKEALANNRGILVPPEDASKIAEAIIRLIDHPKIRHRMQNESYKYARQQIWSKTSKQYVSLFKEIIS</sequence>
<comment type="caution">
    <text evidence="3">The sequence shown here is derived from an EMBL/GenBank/DDBJ whole genome shotgun (WGS) entry which is preliminary data.</text>
</comment>